<feature type="domain" description="Methyltransferase" evidence="11">
    <location>
        <begin position="52"/>
        <end position="128"/>
    </location>
</feature>
<dbReference type="InterPro" id="IPR041698">
    <property type="entry name" value="Methyltransf_25"/>
</dbReference>
<feature type="compositionally biased region" description="Basic residues" evidence="9">
    <location>
        <begin position="237"/>
        <end position="246"/>
    </location>
</feature>
<keyword evidence="4" id="KW-0963">Cytoplasm</keyword>
<keyword evidence="5" id="KW-0489">Methyltransferase</keyword>
<dbReference type="Pfam" id="PF13649">
    <property type="entry name" value="Methyltransf_25"/>
    <property type="match status" value="1"/>
</dbReference>
<dbReference type="EMBL" id="CDMY01000276">
    <property type="protein sequence ID" value="CEL99270.1"/>
    <property type="molecule type" value="Genomic_DNA"/>
</dbReference>
<keyword evidence="6" id="KW-0808">Transferase</keyword>
<evidence type="ECO:0000256" key="7">
    <source>
        <dbReference type="ARBA" id="ARBA00022691"/>
    </source>
</evidence>
<proteinExistence type="inferred from homology"/>
<dbReference type="InterPro" id="IPR029063">
    <property type="entry name" value="SAM-dependent_MTases_sf"/>
</dbReference>
<evidence type="ECO:0000256" key="2">
    <source>
        <dbReference type="ARBA" id="ARBA00004496"/>
    </source>
</evidence>
<dbReference type="Pfam" id="PF12589">
    <property type="entry name" value="WBS_methylT"/>
    <property type="match status" value="1"/>
</dbReference>
<evidence type="ECO:0000256" key="4">
    <source>
        <dbReference type="ARBA" id="ARBA00022490"/>
    </source>
</evidence>
<evidence type="ECO:0000256" key="6">
    <source>
        <dbReference type="ARBA" id="ARBA00022679"/>
    </source>
</evidence>
<dbReference type="InParanoid" id="A0A0G4EPS9"/>
<dbReference type="PANTHER" id="PTHR12734:SF0">
    <property type="entry name" value="18S RRNA (GUANINE-N(7))-METHYLTRANSFERASE-RELATED"/>
    <property type="match status" value="1"/>
</dbReference>
<evidence type="ECO:0000256" key="3">
    <source>
        <dbReference type="ARBA" id="ARBA00005547"/>
    </source>
</evidence>
<evidence type="ECO:0000256" key="9">
    <source>
        <dbReference type="SAM" id="MobiDB-lite"/>
    </source>
</evidence>
<dbReference type="AlphaFoldDB" id="A0A0G4EPS9"/>
<dbReference type="FunFam" id="3.40.50.150:FF:000017">
    <property type="entry name" value="probable 18S rRNA (Guanine-N(7))-methyltransferase"/>
    <property type="match status" value="1"/>
</dbReference>
<feature type="region of interest" description="Disordered" evidence="9">
    <location>
        <begin position="231"/>
        <end position="250"/>
    </location>
</feature>
<dbReference type="PhylomeDB" id="A0A0G4EPS9"/>
<dbReference type="GO" id="GO:0005737">
    <property type="term" value="C:cytoplasm"/>
    <property type="evidence" value="ECO:0007669"/>
    <property type="project" value="UniProtKB-SubCell"/>
</dbReference>
<evidence type="ECO:0000259" key="11">
    <source>
        <dbReference type="Pfam" id="PF13649"/>
    </source>
</evidence>
<feature type="domain" description="18S rRNA (guanine(1575)-N(7))-methyltransferase Bud23 C-terminal" evidence="10">
    <location>
        <begin position="202"/>
        <end position="278"/>
    </location>
</feature>
<dbReference type="GO" id="GO:0005730">
    <property type="term" value="C:nucleolus"/>
    <property type="evidence" value="ECO:0007669"/>
    <property type="project" value="UniProtKB-ARBA"/>
</dbReference>
<accession>A0A0G4EPS9</accession>
<name>A0A0G4EPS9_VITBC</name>
<dbReference type="InterPro" id="IPR039769">
    <property type="entry name" value="Bud23-like"/>
</dbReference>
<keyword evidence="7" id="KW-0949">S-adenosyl-L-methionine</keyword>
<evidence type="ECO:0000256" key="1">
    <source>
        <dbReference type="ARBA" id="ARBA00004123"/>
    </source>
</evidence>
<sequence length="281" mass="31209">MSRPEHQGPPELFYDETEAEKYASSSRMTSIQSKMAERCLELLLLPEHPCLVLDIGCGSGISGGVLAESNHAWVGLDISKAMLDVALDGGAEGDMLLSDVGQGFRFRPGTFDGAVSVSALQWLCNADQKGHEPYKRLIAFFRSLYACLNKGARGALQFYPEASASCEMITSAATRCGFGGGIVIDFPDSTRAKKYYLCVYAGHTSNRPPTLPKALLGNDDEDEPTRILNTTRDRDVRRRRGPRRPVKNRDWIKEKKDRMRLAGKTVKEDTKYTGRRRPSAW</sequence>
<comment type="subcellular location">
    <subcellularLocation>
        <location evidence="2">Cytoplasm</location>
    </subcellularLocation>
    <subcellularLocation>
        <location evidence="1">Nucleus</location>
    </subcellularLocation>
</comment>
<reference evidence="12 13" key="1">
    <citation type="submission" date="2014-11" db="EMBL/GenBank/DDBJ databases">
        <authorList>
            <person name="Zhu J."/>
            <person name="Qi W."/>
            <person name="Song R."/>
        </authorList>
    </citation>
    <scope>NUCLEOTIDE SEQUENCE [LARGE SCALE GENOMIC DNA]</scope>
</reference>
<dbReference type="SUPFAM" id="SSF53335">
    <property type="entry name" value="S-adenosyl-L-methionine-dependent methyltransferases"/>
    <property type="match status" value="1"/>
</dbReference>
<dbReference type="PANTHER" id="PTHR12734">
    <property type="entry name" value="METHYLTRANSFERASE-RELATED"/>
    <property type="match status" value="1"/>
</dbReference>
<feature type="compositionally biased region" description="Basic and acidic residues" evidence="9">
    <location>
        <begin position="262"/>
        <end position="272"/>
    </location>
</feature>
<evidence type="ECO:0000313" key="12">
    <source>
        <dbReference type="EMBL" id="CEL99270.1"/>
    </source>
</evidence>
<dbReference type="Proteomes" id="UP000041254">
    <property type="component" value="Unassembled WGS sequence"/>
</dbReference>
<dbReference type="VEuPathDB" id="CryptoDB:Vbra_12553"/>
<keyword evidence="8" id="KW-0539">Nucleus</keyword>
<dbReference type="GO" id="GO:0016435">
    <property type="term" value="F:rRNA (guanine) methyltransferase activity"/>
    <property type="evidence" value="ECO:0007669"/>
    <property type="project" value="InterPro"/>
</dbReference>
<comment type="similarity">
    <text evidence="3">Belongs to the class I-like SAM-binding methyltransferase superfamily. BUD23/WBSCR22 family.</text>
</comment>
<organism evidence="12 13">
    <name type="scientific">Vitrella brassicaformis (strain CCMP3155)</name>
    <dbReference type="NCBI Taxonomy" id="1169540"/>
    <lineage>
        <taxon>Eukaryota</taxon>
        <taxon>Sar</taxon>
        <taxon>Alveolata</taxon>
        <taxon>Colpodellida</taxon>
        <taxon>Vitrellaceae</taxon>
        <taxon>Vitrella</taxon>
    </lineage>
</organism>
<dbReference type="InterPro" id="IPR022238">
    <property type="entry name" value="Bud23_C"/>
</dbReference>
<dbReference type="FunCoup" id="A0A0G4EPS9">
    <property type="interactions" value="556"/>
</dbReference>
<evidence type="ECO:0000256" key="5">
    <source>
        <dbReference type="ARBA" id="ARBA00022603"/>
    </source>
</evidence>
<protein>
    <recommendedName>
        <fullName evidence="14">18S rRNA (guanine(1575)-N(7))-methyltransferase Bud23 C-terminal domain-containing protein</fullName>
    </recommendedName>
</protein>
<dbReference type="OrthoDB" id="438648at2759"/>
<dbReference type="GO" id="GO:0070476">
    <property type="term" value="P:rRNA (guanine-N7)-methylation"/>
    <property type="evidence" value="ECO:0007669"/>
    <property type="project" value="InterPro"/>
</dbReference>
<evidence type="ECO:0000259" key="10">
    <source>
        <dbReference type="Pfam" id="PF12589"/>
    </source>
</evidence>
<dbReference type="OMA" id="WIQEKKE"/>
<evidence type="ECO:0008006" key="14">
    <source>
        <dbReference type="Google" id="ProtNLM"/>
    </source>
</evidence>
<feature type="region of interest" description="Disordered" evidence="9">
    <location>
        <begin position="262"/>
        <end position="281"/>
    </location>
</feature>
<keyword evidence="13" id="KW-1185">Reference proteome</keyword>
<evidence type="ECO:0000313" key="13">
    <source>
        <dbReference type="Proteomes" id="UP000041254"/>
    </source>
</evidence>
<gene>
    <name evidence="12" type="ORF">Vbra_12553</name>
</gene>
<evidence type="ECO:0000256" key="8">
    <source>
        <dbReference type="ARBA" id="ARBA00023242"/>
    </source>
</evidence>
<dbReference type="Gene3D" id="3.40.50.150">
    <property type="entry name" value="Vaccinia Virus protein VP39"/>
    <property type="match status" value="1"/>
</dbReference>
<dbReference type="STRING" id="1169540.A0A0G4EPS9"/>